<dbReference type="Proteomes" id="UP001501183">
    <property type="component" value="Unassembled WGS sequence"/>
</dbReference>
<name>A0ABP8PRM6_9NOCA</name>
<evidence type="ECO:0000256" key="3">
    <source>
        <dbReference type="ARBA" id="ARBA00023098"/>
    </source>
</evidence>
<proteinExistence type="predicted"/>
<dbReference type="PANTHER" id="PTHR14226">
    <property type="entry name" value="NEUROPATHY TARGET ESTERASE/SWISS CHEESE D.MELANOGASTER"/>
    <property type="match status" value="1"/>
</dbReference>
<protein>
    <submittedName>
        <fullName evidence="7">Patatin-like phospholipase family protein</fullName>
    </submittedName>
</protein>
<keyword evidence="2 4" id="KW-0442">Lipid degradation</keyword>
<feature type="domain" description="PNPLA" evidence="6">
    <location>
        <begin position="14"/>
        <end position="232"/>
    </location>
</feature>
<dbReference type="RefSeq" id="WP_345353547.1">
    <property type="nucleotide sequence ID" value="NZ_BAABFB010000094.1"/>
</dbReference>
<feature type="short sequence motif" description="GXGXXG" evidence="4">
    <location>
        <begin position="18"/>
        <end position="23"/>
    </location>
</feature>
<feature type="active site" description="Nucleophile" evidence="4">
    <location>
        <position position="51"/>
    </location>
</feature>
<feature type="active site" description="Proton acceptor" evidence="4">
    <location>
        <position position="219"/>
    </location>
</feature>
<dbReference type="Pfam" id="PF01734">
    <property type="entry name" value="Patatin"/>
    <property type="match status" value="1"/>
</dbReference>
<reference evidence="8" key="1">
    <citation type="journal article" date="2019" name="Int. J. Syst. Evol. Microbiol.">
        <title>The Global Catalogue of Microorganisms (GCM) 10K type strain sequencing project: providing services to taxonomists for standard genome sequencing and annotation.</title>
        <authorList>
            <consortium name="The Broad Institute Genomics Platform"/>
            <consortium name="The Broad Institute Genome Sequencing Center for Infectious Disease"/>
            <person name="Wu L."/>
            <person name="Ma J."/>
        </authorList>
    </citation>
    <scope>NUCLEOTIDE SEQUENCE [LARGE SCALE GENOMIC DNA]</scope>
    <source>
        <strain evidence="8">JCM 32206</strain>
    </source>
</reference>
<keyword evidence="8" id="KW-1185">Reference proteome</keyword>
<organism evidence="7 8">
    <name type="scientific">Rhodococcus olei</name>
    <dbReference type="NCBI Taxonomy" id="2161675"/>
    <lineage>
        <taxon>Bacteria</taxon>
        <taxon>Bacillati</taxon>
        <taxon>Actinomycetota</taxon>
        <taxon>Actinomycetes</taxon>
        <taxon>Mycobacteriales</taxon>
        <taxon>Nocardiaceae</taxon>
        <taxon>Rhodococcus</taxon>
    </lineage>
</organism>
<evidence type="ECO:0000256" key="4">
    <source>
        <dbReference type="PROSITE-ProRule" id="PRU01161"/>
    </source>
</evidence>
<dbReference type="PROSITE" id="PS51635">
    <property type="entry name" value="PNPLA"/>
    <property type="match status" value="1"/>
</dbReference>
<dbReference type="InterPro" id="IPR002641">
    <property type="entry name" value="PNPLA_dom"/>
</dbReference>
<keyword evidence="1 4" id="KW-0378">Hydrolase</keyword>
<evidence type="ECO:0000256" key="2">
    <source>
        <dbReference type="ARBA" id="ARBA00022963"/>
    </source>
</evidence>
<dbReference type="SUPFAM" id="SSF52151">
    <property type="entry name" value="FabD/lysophospholipase-like"/>
    <property type="match status" value="1"/>
</dbReference>
<dbReference type="PANTHER" id="PTHR14226:SF57">
    <property type="entry name" value="BLR7027 PROTEIN"/>
    <property type="match status" value="1"/>
</dbReference>
<dbReference type="InterPro" id="IPR050301">
    <property type="entry name" value="NTE"/>
</dbReference>
<gene>
    <name evidence="7" type="ORF">GCM10023094_56190</name>
</gene>
<sequence length="433" mass="46749">MQELSQSPPTQVAVVVAGAGARGGYEAGVLSVLVPRLYNAGVETLTFVGTSAGAINATIFAALSHLPPDEQAQQALQIWRNITVSDVFRSPITGFPGIAGRFAGQLLQVPGVRLTNLLDTDPLRRTVQRAIDWGQLRTNTTNGRCSLAVVATSGADDRTVVFVDRAGTTPVPPPDDERPIHYVAAQIMPEHVLASSAIPIVFPPVYVSKPETCEGWYLDGGIRLNAPLKPALALGADAIALVATHPEADPGTSAPPSGSPPDVDDVVVRLIDAALVDRMIEDLRTLAKINALVDSTEVESPTGRPRKVIPFLPIGPPERPSLGHLADEIFENQRLRDQGLMRMLRQAELRILGRALGGDGPRRGDLFSYLYFDKEFIEASIELGRHDAEDAFAGSQPDQVPWRIGPRQPLPTRERSNVADLPNHRQGARKYRS</sequence>
<feature type="short sequence motif" description="DGA/G" evidence="4">
    <location>
        <begin position="219"/>
        <end position="221"/>
    </location>
</feature>
<accession>A0ABP8PRM6</accession>
<evidence type="ECO:0000313" key="7">
    <source>
        <dbReference type="EMBL" id="GAA4491589.1"/>
    </source>
</evidence>
<dbReference type="Gene3D" id="3.40.1090.10">
    <property type="entry name" value="Cytosolic phospholipase A2 catalytic domain"/>
    <property type="match status" value="1"/>
</dbReference>
<feature type="region of interest" description="Disordered" evidence="5">
    <location>
        <begin position="392"/>
        <end position="433"/>
    </location>
</feature>
<evidence type="ECO:0000256" key="1">
    <source>
        <dbReference type="ARBA" id="ARBA00022801"/>
    </source>
</evidence>
<evidence type="ECO:0000256" key="5">
    <source>
        <dbReference type="SAM" id="MobiDB-lite"/>
    </source>
</evidence>
<evidence type="ECO:0000259" key="6">
    <source>
        <dbReference type="PROSITE" id="PS51635"/>
    </source>
</evidence>
<keyword evidence="3 4" id="KW-0443">Lipid metabolism</keyword>
<evidence type="ECO:0000313" key="8">
    <source>
        <dbReference type="Proteomes" id="UP001501183"/>
    </source>
</evidence>
<comment type="caution">
    <text evidence="7">The sequence shown here is derived from an EMBL/GenBank/DDBJ whole genome shotgun (WGS) entry which is preliminary data.</text>
</comment>
<dbReference type="InterPro" id="IPR016035">
    <property type="entry name" value="Acyl_Trfase/lysoPLipase"/>
</dbReference>
<dbReference type="EMBL" id="BAABFB010000094">
    <property type="protein sequence ID" value="GAA4491589.1"/>
    <property type="molecule type" value="Genomic_DNA"/>
</dbReference>
<feature type="short sequence motif" description="GXSXG" evidence="4">
    <location>
        <begin position="49"/>
        <end position="53"/>
    </location>
</feature>